<evidence type="ECO:0000256" key="12">
    <source>
        <dbReference type="RuleBase" id="RU003879"/>
    </source>
</evidence>
<evidence type="ECO:0000256" key="1">
    <source>
        <dbReference type="ARBA" id="ARBA00003540"/>
    </source>
</evidence>
<dbReference type="GO" id="GO:0005886">
    <property type="term" value="C:plasma membrane"/>
    <property type="evidence" value="ECO:0007669"/>
    <property type="project" value="UniProtKB-SubCell"/>
</dbReference>
<evidence type="ECO:0000256" key="4">
    <source>
        <dbReference type="ARBA" id="ARBA00011471"/>
    </source>
</evidence>
<evidence type="ECO:0000256" key="7">
    <source>
        <dbReference type="ARBA" id="ARBA00022519"/>
    </source>
</evidence>
<keyword evidence="11 13" id="KW-0472">Membrane</keyword>
<evidence type="ECO:0000313" key="14">
    <source>
        <dbReference type="EMBL" id="ACB34203.1"/>
    </source>
</evidence>
<reference evidence="14 15" key="1">
    <citation type="submission" date="2008-03" db="EMBL/GenBank/DDBJ databases">
        <title>Complete sequence of Leptothrix cholodnii SP-6.</title>
        <authorList>
            <consortium name="US DOE Joint Genome Institute"/>
            <person name="Copeland A."/>
            <person name="Lucas S."/>
            <person name="Lapidus A."/>
            <person name="Glavina del Rio T."/>
            <person name="Dalin E."/>
            <person name="Tice H."/>
            <person name="Bruce D."/>
            <person name="Goodwin L."/>
            <person name="Pitluck S."/>
            <person name="Chertkov O."/>
            <person name="Brettin T."/>
            <person name="Detter J.C."/>
            <person name="Han C."/>
            <person name="Kuske C.R."/>
            <person name="Schmutz J."/>
            <person name="Larimer F."/>
            <person name="Land M."/>
            <person name="Hauser L."/>
            <person name="Kyrpides N."/>
            <person name="Lykidis A."/>
            <person name="Emerson D."/>
            <person name="Richardson P."/>
        </authorList>
    </citation>
    <scope>NUCLEOTIDE SEQUENCE [LARGE SCALE GENOMIC DNA]</scope>
    <source>
        <strain evidence="15">ATCC 51168 / LMG 8142 / SP-6</strain>
    </source>
</reference>
<proteinExistence type="inferred from homology"/>
<comment type="function">
    <text evidence="1">Involved in the TonB-dependent energy-dependent transport of various receptor-bound substrates.</text>
</comment>
<keyword evidence="7" id="KW-0997">Cell inner membrane</keyword>
<evidence type="ECO:0000256" key="6">
    <source>
        <dbReference type="ARBA" id="ARBA00022475"/>
    </source>
</evidence>
<evidence type="ECO:0000256" key="8">
    <source>
        <dbReference type="ARBA" id="ARBA00022692"/>
    </source>
</evidence>
<dbReference type="Proteomes" id="UP000001693">
    <property type="component" value="Chromosome"/>
</dbReference>
<gene>
    <name evidence="14" type="ordered locus">Lcho_1936</name>
</gene>
<dbReference type="Pfam" id="PF02472">
    <property type="entry name" value="ExbD"/>
    <property type="match status" value="1"/>
</dbReference>
<dbReference type="PANTHER" id="PTHR30558:SF12">
    <property type="entry name" value="BIOPOLYMER TRANSPORT PROTEIN EXBD"/>
    <property type="match status" value="1"/>
</dbReference>
<evidence type="ECO:0000256" key="2">
    <source>
        <dbReference type="ARBA" id="ARBA00004249"/>
    </source>
</evidence>
<keyword evidence="5 12" id="KW-0813">Transport</keyword>
<evidence type="ECO:0000256" key="5">
    <source>
        <dbReference type="ARBA" id="ARBA00022448"/>
    </source>
</evidence>
<evidence type="ECO:0000256" key="9">
    <source>
        <dbReference type="ARBA" id="ARBA00022927"/>
    </source>
</evidence>
<accession>B1Y0U5</accession>
<name>B1Y0U5_LEPCP</name>
<dbReference type="EMBL" id="CP001013">
    <property type="protein sequence ID" value="ACB34203.1"/>
    <property type="molecule type" value="Genomic_DNA"/>
</dbReference>
<dbReference type="STRING" id="395495.Lcho_1936"/>
<evidence type="ECO:0000256" key="11">
    <source>
        <dbReference type="ARBA" id="ARBA00023136"/>
    </source>
</evidence>
<dbReference type="InterPro" id="IPR003400">
    <property type="entry name" value="ExbD"/>
</dbReference>
<keyword evidence="8 12" id="KW-0812">Transmembrane</keyword>
<evidence type="ECO:0000256" key="10">
    <source>
        <dbReference type="ARBA" id="ARBA00022989"/>
    </source>
</evidence>
<dbReference type="RefSeq" id="WP_012346964.1">
    <property type="nucleotide sequence ID" value="NC_010524.1"/>
</dbReference>
<dbReference type="PANTHER" id="PTHR30558">
    <property type="entry name" value="EXBD MEMBRANE COMPONENT OF PMF-DRIVEN MACROMOLECULE IMPORT SYSTEM"/>
    <property type="match status" value="1"/>
</dbReference>
<comment type="subunit">
    <text evidence="4">The accessory proteins ExbB and ExbD seem to form a complex with TonB.</text>
</comment>
<evidence type="ECO:0000256" key="3">
    <source>
        <dbReference type="ARBA" id="ARBA00005811"/>
    </source>
</evidence>
<keyword evidence="10 13" id="KW-1133">Transmembrane helix</keyword>
<dbReference type="GO" id="GO:0015031">
    <property type="term" value="P:protein transport"/>
    <property type="evidence" value="ECO:0007669"/>
    <property type="project" value="UniProtKB-KW"/>
</dbReference>
<sequence>MAIHFADGADDDAPIMDINTTPLIDVMLVLLVMLIITIPVQLHAVNLNLPVAKATPPPIKPEVIRIDIDARNVVSWNGQPLADRADLELRMAAAAQQTPQPEIHLRPDRRTRYKAVAEVLVSADRLGLRKLGVLGNESLAAR</sequence>
<keyword evidence="9 12" id="KW-0653">Protein transport</keyword>
<dbReference type="AlphaFoldDB" id="B1Y0U5"/>
<dbReference type="HOGENOM" id="CLU_085305_1_1_4"/>
<feature type="transmembrane region" description="Helical" evidence="13">
    <location>
        <begin position="26"/>
        <end position="45"/>
    </location>
</feature>
<comment type="similarity">
    <text evidence="3 12">Belongs to the ExbD/TolR family.</text>
</comment>
<dbReference type="eggNOG" id="COG0848">
    <property type="taxonomic scope" value="Bacteria"/>
</dbReference>
<comment type="subcellular location">
    <subcellularLocation>
        <location evidence="2">Cell inner membrane</location>
        <topology evidence="2">Single-pass type II membrane protein</topology>
    </subcellularLocation>
    <subcellularLocation>
        <location evidence="12">Cell membrane</location>
        <topology evidence="12">Single-pass type II membrane protein</topology>
    </subcellularLocation>
</comment>
<protein>
    <submittedName>
        <fullName evidence="14">Biopolymer transport protein ExbD/TolR</fullName>
    </submittedName>
</protein>
<keyword evidence="15" id="KW-1185">Reference proteome</keyword>
<dbReference type="GO" id="GO:0022857">
    <property type="term" value="F:transmembrane transporter activity"/>
    <property type="evidence" value="ECO:0007669"/>
    <property type="project" value="InterPro"/>
</dbReference>
<evidence type="ECO:0000313" key="15">
    <source>
        <dbReference type="Proteomes" id="UP000001693"/>
    </source>
</evidence>
<organism evidence="14 15">
    <name type="scientific">Leptothrix cholodnii (strain ATCC 51168 / LMG 8142 / SP-6)</name>
    <name type="common">Leptothrix discophora (strain SP-6)</name>
    <dbReference type="NCBI Taxonomy" id="395495"/>
    <lineage>
        <taxon>Bacteria</taxon>
        <taxon>Pseudomonadati</taxon>
        <taxon>Pseudomonadota</taxon>
        <taxon>Betaproteobacteria</taxon>
        <taxon>Burkholderiales</taxon>
        <taxon>Sphaerotilaceae</taxon>
        <taxon>Leptothrix</taxon>
    </lineage>
</organism>
<dbReference type="KEGG" id="lch:Lcho_1936"/>
<keyword evidence="6" id="KW-1003">Cell membrane</keyword>
<dbReference type="Gene3D" id="3.30.420.270">
    <property type="match status" value="1"/>
</dbReference>
<dbReference type="OrthoDB" id="8687098at2"/>
<evidence type="ECO:0000256" key="13">
    <source>
        <dbReference type="SAM" id="Phobius"/>
    </source>
</evidence>